<dbReference type="AlphaFoldDB" id="A0A0E1X213"/>
<dbReference type="GeneID" id="93014815"/>
<reference evidence="2" key="1">
    <citation type="submission" date="2009-01" db="EMBL/GenBank/DDBJ databases">
        <title>The Genome Sequence of Brucella pinnipedialis M292/94/1.</title>
        <authorList>
            <consortium name="The Broad Institute Genome Sequencing Platform"/>
            <person name="Ward D."/>
            <person name="Young S.K."/>
            <person name="Kodira C.D."/>
            <person name="Zeng Q."/>
            <person name="Koehrsen M."/>
            <person name="Alvarado L."/>
            <person name="Berlin A."/>
            <person name="Borenstein D."/>
            <person name="Chen Z."/>
            <person name="Engels R."/>
            <person name="Freedman E."/>
            <person name="Gellesch M."/>
            <person name="Goldberg J."/>
            <person name="Griggs A."/>
            <person name="Gujja S."/>
            <person name="Heiman D."/>
            <person name="Hepburn T."/>
            <person name="Howarth C."/>
            <person name="Jen D."/>
            <person name="Larson L."/>
            <person name="Lewis B."/>
            <person name="Mehta T."/>
            <person name="Park D."/>
            <person name="Pearson M."/>
            <person name="Roberts A."/>
            <person name="Saif S."/>
            <person name="Shea T."/>
            <person name="Shenoy N."/>
            <person name="Sisk P."/>
            <person name="Stolte C."/>
            <person name="Sykes S."/>
            <person name="Walk T."/>
            <person name="White J."/>
            <person name="Yandava C."/>
            <person name="Whatmore A.M."/>
            <person name="Perrett L.L."/>
            <person name="O'Callaghan D."/>
            <person name="Nusbaum C."/>
            <person name="Galagan J."/>
            <person name="Birren B."/>
        </authorList>
    </citation>
    <scope>NUCLEOTIDE SEQUENCE [LARGE SCALE GENOMIC DNA]</scope>
    <source>
        <strain evidence="2">M292/94/1</strain>
    </source>
</reference>
<protein>
    <recommendedName>
        <fullName evidence="1">YjiS-like domain-containing protein</fullName>
    </recommendedName>
</protein>
<sequence length="48" mass="5785">MNLFRSYNNWRRYRETVNELNQLSTRELNDLGISRADIPFVARQAKAR</sequence>
<evidence type="ECO:0000313" key="2">
    <source>
        <dbReference type="EMBL" id="EEZ31038.1"/>
    </source>
</evidence>
<dbReference type="Pfam" id="PF06568">
    <property type="entry name" value="YjiS-like"/>
    <property type="match status" value="1"/>
</dbReference>
<dbReference type="Proteomes" id="UP000004659">
    <property type="component" value="Unassembled WGS sequence"/>
</dbReference>
<name>A0A0E1X213_9HYPH</name>
<dbReference type="EMBL" id="EQ999546">
    <property type="protein sequence ID" value="EEZ31038.1"/>
    <property type="molecule type" value="Genomic_DNA"/>
</dbReference>
<proteinExistence type="predicted"/>
<dbReference type="InterPro" id="IPR009506">
    <property type="entry name" value="YjiS-like"/>
</dbReference>
<evidence type="ECO:0000259" key="1">
    <source>
        <dbReference type="Pfam" id="PF06568"/>
    </source>
</evidence>
<feature type="domain" description="YjiS-like" evidence="1">
    <location>
        <begin position="3"/>
        <end position="38"/>
    </location>
</feature>
<dbReference type="RefSeq" id="WP_002964026.1">
    <property type="nucleotide sequence ID" value="NZ_EQ999546.1"/>
</dbReference>
<dbReference type="HOGENOM" id="CLU_178481_3_1_5"/>
<organism evidence="2">
    <name type="scientific">Brucella pinnipedialis M292/94/1</name>
    <dbReference type="NCBI Taxonomy" id="520462"/>
    <lineage>
        <taxon>Bacteria</taxon>
        <taxon>Pseudomonadati</taxon>
        <taxon>Pseudomonadota</taxon>
        <taxon>Alphaproteobacteria</taxon>
        <taxon>Hyphomicrobiales</taxon>
        <taxon>Brucellaceae</taxon>
        <taxon>Brucella/Ochrobactrum group</taxon>
        <taxon>Brucella</taxon>
    </lineage>
</organism>
<gene>
    <name evidence="2" type="ORF">BALG_01158</name>
</gene>
<accession>A0A0E1X213</accession>